<dbReference type="EMBL" id="JAYMGO010000025">
    <property type="protein sequence ID" value="KAL1248093.1"/>
    <property type="molecule type" value="Genomic_DNA"/>
</dbReference>
<protein>
    <submittedName>
        <fullName evidence="1">Uncharacterized protein</fullName>
    </submittedName>
</protein>
<comment type="caution">
    <text evidence="1">The sequence shown here is derived from an EMBL/GenBank/DDBJ whole genome shotgun (WGS) entry which is preliminary data.</text>
</comment>
<sequence>MGNVPTSAGADGGKSNAVASSLERLSVWLHLRSGKKRQDKKKFQSVETSGRDMHLWSAAAPSDAIFERREVNVANGGDGRDMLSVIRYVMLAGATVLHTDRRNFSGACQKCRRHGGTRLRFALAV</sequence>
<keyword evidence="2" id="KW-1185">Reference proteome</keyword>
<proteinExistence type="predicted"/>
<organism evidence="1 2">
    <name type="scientific">Cirrhinus molitorella</name>
    <name type="common">mud carp</name>
    <dbReference type="NCBI Taxonomy" id="172907"/>
    <lineage>
        <taxon>Eukaryota</taxon>
        <taxon>Metazoa</taxon>
        <taxon>Chordata</taxon>
        <taxon>Craniata</taxon>
        <taxon>Vertebrata</taxon>
        <taxon>Euteleostomi</taxon>
        <taxon>Actinopterygii</taxon>
        <taxon>Neopterygii</taxon>
        <taxon>Teleostei</taxon>
        <taxon>Ostariophysi</taxon>
        <taxon>Cypriniformes</taxon>
        <taxon>Cyprinidae</taxon>
        <taxon>Labeoninae</taxon>
        <taxon>Labeonini</taxon>
        <taxon>Cirrhinus</taxon>
    </lineage>
</organism>
<evidence type="ECO:0000313" key="2">
    <source>
        <dbReference type="Proteomes" id="UP001558613"/>
    </source>
</evidence>
<dbReference type="Proteomes" id="UP001558613">
    <property type="component" value="Unassembled WGS sequence"/>
</dbReference>
<name>A0ABR3L5I7_9TELE</name>
<gene>
    <name evidence="1" type="ORF">QQF64_023469</name>
</gene>
<evidence type="ECO:0000313" key="1">
    <source>
        <dbReference type="EMBL" id="KAL1248093.1"/>
    </source>
</evidence>
<reference evidence="1 2" key="1">
    <citation type="submission" date="2023-09" db="EMBL/GenBank/DDBJ databases">
        <authorList>
            <person name="Wang M."/>
        </authorList>
    </citation>
    <scope>NUCLEOTIDE SEQUENCE [LARGE SCALE GENOMIC DNA]</scope>
    <source>
        <strain evidence="1">GT-2023</strain>
        <tissue evidence="1">Liver</tissue>
    </source>
</reference>
<accession>A0ABR3L5I7</accession>